<evidence type="ECO:0000313" key="2">
    <source>
        <dbReference type="Proteomes" id="UP000231857"/>
    </source>
</evidence>
<dbReference type="EMBL" id="NPEI01000003">
    <property type="protein sequence ID" value="PKA16513.1"/>
    <property type="molecule type" value="Genomic_DNA"/>
</dbReference>
<reference evidence="1 2" key="1">
    <citation type="submission" date="2017-07" db="EMBL/GenBank/DDBJ databases">
        <title>Leptospira spp. isolated from tropical soils.</title>
        <authorList>
            <person name="Thibeaux R."/>
            <person name="Iraola G."/>
            <person name="Ferres I."/>
            <person name="Bierque E."/>
            <person name="Girault D."/>
            <person name="Soupe-Gilbert M.-E."/>
            <person name="Picardeau M."/>
            <person name="Goarant C."/>
        </authorList>
    </citation>
    <scope>NUCLEOTIDE SEQUENCE [LARGE SCALE GENOMIC DNA]</scope>
    <source>
        <strain evidence="1 2">ATI7-C-A2</strain>
    </source>
</reference>
<name>A0ABX4PQA4_9LEPT</name>
<keyword evidence="2" id="KW-1185">Reference proteome</keyword>
<protein>
    <submittedName>
        <fullName evidence="1">Uncharacterized protein</fullName>
    </submittedName>
</protein>
<sequence length="117" mass="13578">MDSLHKNALLVELNRTLANLSSDLKTQEEYLKSIGTFPLLDELALEYEDIYYKVVNGEFSFYLTENELKILEEIDAELNLISNKDYEICENLSSEYYNHWDKVRSLAMAALNMLGTK</sequence>
<proteinExistence type="predicted"/>
<dbReference type="RefSeq" id="WP_100722960.1">
    <property type="nucleotide sequence ID" value="NZ_NPEG01000002.1"/>
</dbReference>
<comment type="caution">
    <text evidence="1">The sequence shown here is derived from an EMBL/GenBank/DDBJ whole genome shotgun (WGS) entry which is preliminary data.</text>
</comment>
<evidence type="ECO:0000313" key="1">
    <source>
        <dbReference type="EMBL" id="PKA16513.1"/>
    </source>
</evidence>
<organism evidence="1 2">
    <name type="scientific">Leptospira haakeii</name>
    <dbReference type="NCBI Taxonomy" id="2023198"/>
    <lineage>
        <taxon>Bacteria</taxon>
        <taxon>Pseudomonadati</taxon>
        <taxon>Spirochaetota</taxon>
        <taxon>Spirochaetia</taxon>
        <taxon>Leptospirales</taxon>
        <taxon>Leptospiraceae</taxon>
        <taxon>Leptospira</taxon>
    </lineage>
</organism>
<gene>
    <name evidence="1" type="ORF">CH363_06975</name>
</gene>
<accession>A0ABX4PQA4</accession>
<dbReference type="Proteomes" id="UP000231857">
    <property type="component" value="Unassembled WGS sequence"/>
</dbReference>